<dbReference type="Proteomes" id="UP000076871">
    <property type="component" value="Unassembled WGS sequence"/>
</dbReference>
<feature type="compositionally biased region" description="Polar residues" evidence="5">
    <location>
        <begin position="1"/>
        <end position="19"/>
    </location>
</feature>
<name>A0A165C087_9APHY</name>
<dbReference type="OrthoDB" id="1707486at2759"/>
<dbReference type="InterPro" id="IPR009072">
    <property type="entry name" value="Histone-fold"/>
</dbReference>
<evidence type="ECO:0000313" key="8">
    <source>
        <dbReference type="Proteomes" id="UP000076871"/>
    </source>
</evidence>
<sequence>MPRSKQVSSTVTAESQQDAVSEGIENYELPRSLVTKLARSGMSENMKMQKEVVLSLQKSSTVFINYLAATAHEVASSKQHKSISASDVLKALELLEMGDMVPMLQKELQVYRECQKSDKGRKSTSSAKGRGREQGESASASASTSISLKVKLKGKEKEKGPTITISRSQIRGPSVAAAAQPEAEVEPGLGRQGEGTEQVDEDEEMAEADDVEEEDDDLEPGEEDEPEDTMAVEETRKGKGTNRSDDD</sequence>
<dbReference type="GO" id="GO:0008622">
    <property type="term" value="C:epsilon DNA polymerase complex"/>
    <property type="evidence" value="ECO:0007669"/>
    <property type="project" value="TreeGrafter"/>
</dbReference>
<dbReference type="GO" id="GO:0006974">
    <property type="term" value="P:DNA damage response"/>
    <property type="evidence" value="ECO:0007669"/>
    <property type="project" value="TreeGrafter"/>
</dbReference>
<evidence type="ECO:0000256" key="4">
    <source>
        <dbReference type="ARBA" id="ARBA00042096"/>
    </source>
</evidence>
<organism evidence="7 8">
    <name type="scientific">Laetiporus sulphureus 93-53</name>
    <dbReference type="NCBI Taxonomy" id="1314785"/>
    <lineage>
        <taxon>Eukaryota</taxon>
        <taxon>Fungi</taxon>
        <taxon>Dikarya</taxon>
        <taxon>Basidiomycota</taxon>
        <taxon>Agaricomycotina</taxon>
        <taxon>Agaricomycetes</taxon>
        <taxon>Polyporales</taxon>
        <taxon>Laetiporus</taxon>
    </lineage>
</organism>
<protein>
    <recommendedName>
        <fullName evidence="3">DNA polymerase epsilon subunit D</fullName>
    </recommendedName>
    <alternativeName>
        <fullName evidence="4">DNA polymerase II subunit D</fullName>
    </alternativeName>
</protein>
<dbReference type="Gene3D" id="1.10.20.10">
    <property type="entry name" value="Histone, subunit A"/>
    <property type="match status" value="1"/>
</dbReference>
<feature type="domain" description="Transcription factor CBF/NF-Y/archaeal histone" evidence="6">
    <location>
        <begin position="28"/>
        <end position="92"/>
    </location>
</feature>
<evidence type="ECO:0000256" key="1">
    <source>
        <dbReference type="ARBA" id="ARBA00004123"/>
    </source>
</evidence>
<dbReference type="GO" id="GO:0031507">
    <property type="term" value="P:heterochromatin formation"/>
    <property type="evidence" value="ECO:0007669"/>
    <property type="project" value="TreeGrafter"/>
</dbReference>
<dbReference type="InParanoid" id="A0A165C087"/>
<dbReference type="InterPro" id="IPR003958">
    <property type="entry name" value="CBFA_NFYB_domain"/>
</dbReference>
<dbReference type="AlphaFoldDB" id="A0A165C087"/>
<dbReference type="CDD" id="cd22928">
    <property type="entry name" value="HFD_POLE3_DPB4"/>
    <property type="match status" value="1"/>
</dbReference>
<dbReference type="Pfam" id="PF00808">
    <property type="entry name" value="CBFD_NFYB_HMF"/>
    <property type="match status" value="1"/>
</dbReference>
<dbReference type="GO" id="GO:0006272">
    <property type="term" value="P:leading strand elongation"/>
    <property type="evidence" value="ECO:0007669"/>
    <property type="project" value="TreeGrafter"/>
</dbReference>
<evidence type="ECO:0000256" key="3">
    <source>
        <dbReference type="ARBA" id="ARBA00039775"/>
    </source>
</evidence>
<feature type="compositionally biased region" description="Low complexity" evidence="5">
    <location>
        <begin position="137"/>
        <end position="149"/>
    </location>
</feature>
<gene>
    <name evidence="7" type="ORF">LAESUDRAFT_745213</name>
</gene>
<dbReference type="InterPro" id="IPR051377">
    <property type="entry name" value="DNA_Pol-Epsilon_Subunit"/>
</dbReference>
<dbReference type="STRING" id="1314785.A0A165C087"/>
<evidence type="ECO:0000256" key="5">
    <source>
        <dbReference type="SAM" id="MobiDB-lite"/>
    </source>
</evidence>
<dbReference type="GO" id="GO:0008623">
    <property type="term" value="C:CHRAC"/>
    <property type="evidence" value="ECO:0007669"/>
    <property type="project" value="TreeGrafter"/>
</dbReference>
<evidence type="ECO:0000313" key="7">
    <source>
        <dbReference type="EMBL" id="KZT01966.1"/>
    </source>
</evidence>
<dbReference type="RefSeq" id="XP_040759706.1">
    <property type="nucleotide sequence ID" value="XM_040911359.1"/>
</dbReference>
<dbReference type="SUPFAM" id="SSF47113">
    <property type="entry name" value="Histone-fold"/>
    <property type="match status" value="1"/>
</dbReference>
<feature type="compositionally biased region" description="Acidic residues" evidence="5">
    <location>
        <begin position="197"/>
        <end position="231"/>
    </location>
</feature>
<dbReference type="PANTHER" id="PTHR46172:SF1">
    <property type="entry name" value="DNA POLYMERASE EPSILON SUBUNIT 3"/>
    <property type="match status" value="1"/>
</dbReference>
<dbReference type="GO" id="GO:0031490">
    <property type="term" value="F:chromatin DNA binding"/>
    <property type="evidence" value="ECO:0007669"/>
    <property type="project" value="TreeGrafter"/>
</dbReference>
<comment type="subcellular location">
    <subcellularLocation>
        <location evidence="1">Nucleus</location>
    </subcellularLocation>
</comment>
<feature type="region of interest" description="Disordered" evidence="5">
    <location>
        <begin position="1"/>
        <end position="22"/>
    </location>
</feature>
<proteinExistence type="predicted"/>
<dbReference type="EMBL" id="KV427657">
    <property type="protein sequence ID" value="KZT01966.1"/>
    <property type="molecule type" value="Genomic_DNA"/>
</dbReference>
<feature type="compositionally biased region" description="Basic and acidic residues" evidence="5">
    <location>
        <begin position="233"/>
        <end position="247"/>
    </location>
</feature>
<feature type="compositionally biased region" description="Basic and acidic residues" evidence="5">
    <location>
        <begin position="112"/>
        <end position="121"/>
    </location>
</feature>
<reference evidence="7 8" key="1">
    <citation type="journal article" date="2016" name="Mol. Biol. Evol.">
        <title>Comparative Genomics of Early-Diverging Mushroom-Forming Fungi Provides Insights into the Origins of Lignocellulose Decay Capabilities.</title>
        <authorList>
            <person name="Nagy L.G."/>
            <person name="Riley R."/>
            <person name="Tritt A."/>
            <person name="Adam C."/>
            <person name="Daum C."/>
            <person name="Floudas D."/>
            <person name="Sun H."/>
            <person name="Yadav J.S."/>
            <person name="Pangilinan J."/>
            <person name="Larsson K.H."/>
            <person name="Matsuura K."/>
            <person name="Barry K."/>
            <person name="Labutti K."/>
            <person name="Kuo R."/>
            <person name="Ohm R.A."/>
            <person name="Bhattacharya S.S."/>
            <person name="Shirouzu T."/>
            <person name="Yoshinaga Y."/>
            <person name="Martin F.M."/>
            <person name="Grigoriev I.V."/>
            <person name="Hibbett D.S."/>
        </authorList>
    </citation>
    <scope>NUCLEOTIDE SEQUENCE [LARGE SCALE GENOMIC DNA]</scope>
    <source>
        <strain evidence="7 8">93-53</strain>
    </source>
</reference>
<evidence type="ECO:0000256" key="2">
    <source>
        <dbReference type="ARBA" id="ARBA00023242"/>
    </source>
</evidence>
<feature type="region of interest" description="Disordered" evidence="5">
    <location>
        <begin position="112"/>
        <end position="247"/>
    </location>
</feature>
<dbReference type="GeneID" id="63828387"/>
<accession>A0A165C087</accession>
<dbReference type="PANTHER" id="PTHR46172">
    <property type="entry name" value="DNA POLYMERASE EPSILON SUBUNIT 3"/>
    <property type="match status" value="1"/>
</dbReference>
<dbReference type="GO" id="GO:0046982">
    <property type="term" value="F:protein heterodimerization activity"/>
    <property type="evidence" value="ECO:0007669"/>
    <property type="project" value="InterPro"/>
</dbReference>
<keyword evidence="8" id="KW-1185">Reference proteome</keyword>
<keyword evidence="2" id="KW-0539">Nucleus</keyword>
<evidence type="ECO:0000259" key="6">
    <source>
        <dbReference type="Pfam" id="PF00808"/>
    </source>
</evidence>